<feature type="active site" evidence="4 5">
    <location>
        <position position="234"/>
    </location>
</feature>
<dbReference type="Pfam" id="PF00171">
    <property type="entry name" value="Aldedh"/>
    <property type="match status" value="1"/>
</dbReference>
<dbReference type="Gene3D" id="3.40.605.10">
    <property type="entry name" value="Aldehyde Dehydrogenase, Chain A, domain 1"/>
    <property type="match status" value="1"/>
</dbReference>
<dbReference type="Gene3D" id="3.40.309.10">
    <property type="entry name" value="Aldehyde Dehydrogenase, Chain A, domain 2"/>
    <property type="match status" value="1"/>
</dbReference>
<evidence type="ECO:0000256" key="6">
    <source>
        <dbReference type="RuleBase" id="RU003345"/>
    </source>
</evidence>
<dbReference type="InterPro" id="IPR029510">
    <property type="entry name" value="Ald_DH_CS_GLU"/>
</dbReference>
<evidence type="ECO:0000313" key="9">
    <source>
        <dbReference type="EMBL" id="OHV27728.1"/>
    </source>
</evidence>
<name>A0A1S1PYJ2_9ACTN</name>
<sequence>MAKFETRNPATDEVIGTYLAMSADDVAASVRSARAAAGQWRAAGFAGRRAALLRWDAWLAAHDRDLIELIHLENGKPEIDGRLELLLACEQLRWAARNAHRVLRARRVRTGLVLANHKARIDHLPYGVVGVIGPWNYPVLTPMGSIAYALAAGNTVVFKPSELTPTVGVYLAEAFAAANPDLPPGVFTAVTGLAETGAALCAAGVDKIAFTGSASTARRVMATCAETLTPVVVECGGKDAAIVAEDADLAAAARAVAWGATSNAGQTCAGVERVYVVAGVRDAFLAQLRRVLADIRPGSDAGADYGPMTLPRQSEVVRRHLDDALARGGTALLGGPESVRVPYIDPIVLVDVPEDSAAVREETFGPMMTVRTVADVDEAVALANGTAYGLGATVFSRAHGEEIAARLDAGMVSVNAVLSFAAIPALPFGGSGDSGFGRVHGAAGLREFARPRSVATRRVGLPWVNATRFNPAPGTSAVLRWLIRLRHAVGGHGAGRPDAGRRDPSGQGQGRRPARAARRAAGS</sequence>
<evidence type="ECO:0000256" key="4">
    <source>
        <dbReference type="PIRSR" id="PIRSR036492-1"/>
    </source>
</evidence>
<dbReference type="EMBL" id="MAXA01000218">
    <property type="protein sequence ID" value="OHV27728.1"/>
    <property type="molecule type" value="Genomic_DNA"/>
</dbReference>
<evidence type="ECO:0000256" key="1">
    <source>
        <dbReference type="ARBA" id="ARBA00009986"/>
    </source>
</evidence>
<proteinExistence type="inferred from homology"/>
<keyword evidence="2 3" id="KW-0560">Oxidoreductase</keyword>
<dbReference type="InterPro" id="IPR015590">
    <property type="entry name" value="Aldehyde_DH_dom"/>
</dbReference>
<dbReference type="Proteomes" id="UP000179769">
    <property type="component" value="Unassembled WGS sequence"/>
</dbReference>
<feature type="active site" evidence="4">
    <location>
        <position position="268"/>
    </location>
</feature>
<dbReference type="InterPro" id="IPR016161">
    <property type="entry name" value="Ald_DH/histidinol_DH"/>
</dbReference>
<dbReference type="PANTHER" id="PTHR11699">
    <property type="entry name" value="ALDEHYDE DEHYDROGENASE-RELATED"/>
    <property type="match status" value="1"/>
</dbReference>
<dbReference type="PIRSF" id="PIRSF036492">
    <property type="entry name" value="ALDH"/>
    <property type="match status" value="1"/>
</dbReference>
<dbReference type="RefSeq" id="WP_071064514.1">
    <property type="nucleotide sequence ID" value="NZ_JBFLUH010000017.1"/>
</dbReference>
<organism evidence="9 10">
    <name type="scientific">Parafrankia soli</name>
    <dbReference type="NCBI Taxonomy" id="2599596"/>
    <lineage>
        <taxon>Bacteria</taxon>
        <taxon>Bacillati</taxon>
        <taxon>Actinomycetota</taxon>
        <taxon>Actinomycetes</taxon>
        <taxon>Frankiales</taxon>
        <taxon>Frankiaceae</taxon>
        <taxon>Parafrankia</taxon>
    </lineage>
</organism>
<dbReference type="SUPFAM" id="SSF53720">
    <property type="entry name" value="ALDH-like"/>
    <property type="match status" value="1"/>
</dbReference>
<dbReference type="InterPro" id="IPR016163">
    <property type="entry name" value="Ald_DH_C"/>
</dbReference>
<dbReference type="InterPro" id="IPR012394">
    <property type="entry name" value="Aldehyde_DH_NAD(P)"/>
</dbReference>
<dbReference type="CDD" id="cd07099">
    <property type="entry name" value="ALDH_DDALDH"/>
    <property type="match status" value="1"/>
</dbReference>
<dbReference type="GO" id="GO:0006081">
    <property type="term" value="P:aldehyde metabolic process"/>
    <property type="evidence" value="ECO:0007669"/>
    <property type="project" value="InterPro"/>
</dbReference>
<keyword evidence="10" id="KW-1185">Reference proteome</keyword>
<reference evidence="10" key="1">
    <citation type="submission" date="2016-07" db="EMBL/GenBank/DDBJ databases">
        <title>Frankia sp. NRRL B-16219 Genome sequencing.</title>
        <authorList>
            <person name="Ghodhbane-Gtari F."/>
            <person name="Swanson E."/>
            <person name="Gueddou A."/>
            <person name="Louati M."/>
            <person name="Nouioui I."/>
            <person name="Hezbri K."/>
            <person name="Abebe-Akele F."/>
            <person name="Simpson S."/>
            <person name="Morris K."/>
            <person name="Thomas K."/>
            <person name="Gtari M."/>
            <person name="Tisa L.S."/>
        </authorList>
    </citation>
    <scope>NUCLEOTIDE SEQUENCE [LARGE SCALE GENOMIC DNA]</scope>
    <source>
        <strain evidence="10">NRRL B-16219</strain>
    </source>
</reference>
<evidence type="ECO:0000259" key="8">
    <source>
        <dbReference type="Pfam" id="PF00171"/>
    </source>
</evidence>
<feature type="domain" description="Aldehyde dehydrogenase" evidence="8">
    <location>
        <begin position="3"/>
        <end position="454"/>
    </location>
</feature>
<dbReference type="GO" id="GO:0016620">
    <property type="term" value="F:oxidoreductase activity, acting on the aldehyde or oxo group of donors, NAD or NADP as acceptor"/>
    <property type="evidence" value="ECO:0007669"/>
    <property type="project" value="InterPro"/>
</dbReference>
<evidence type="ECO:0000256" key="2">
    <source>
        <dbReference type="ARBA" id="ARBA00023002"/>
    </source>
</evidence>
<dbReference type="PROSITE" id="PS00687">
    <property type="entry name" value="ALDEHYDE_DEHYDR_GLU"/>
    <property type="match status" value="1"/>
</dbReference>
<feature type="compositionally biased region" description="Basic residues" evidence="7">
    <location>
        <begin position="512"/>
        <end position="523"/>
    </location>
</feature>
<comment type="caution">
    <text evidence="9">The sequence shown here is derived from an EMBL/GenBank/DDBJ whole genome shotgun (WGS) entry which is preliminary data.</text>
</comment>
<feature type="region of interest" description="Disordered" evidence="7">
    <location>
        <begin position="491"/>
        <end position="523"/>
    </location>
</feature>
<dbReference type="OrthoDB" id="6882680at2"/>
<evidence type="ECO:0000313" key="10">
    <source>
        <dbReference type="Proteomes" id="UP000179769"/>
    </source>
</evidence>
<evidence type="ECO:0000256" key="3">
    <source>
        <dbReference type="PIRNR" id="PIRNR036492"/>
    </source>
</evidence>
<dbReference type="AlphaFoldDB" id="A0A1S1PYJ2"/>
<evidence type="ECO:0000256" key="7">
    <source>
        <dbReference type="SAM" id="MobiDB-lite"/>
    </source>
</evidence>
<accession>A0A1S1PYJ2</accession>
<protein>
    <recommendedName>
        <fullName evidence="3">Aldehyde dehydrogenase</fullName>
    </recommendedName>
</protein>
<gene>
    <name evidence="9" type="ORF">BBK14_19545</name>
</gene>
<comment type="similarity">
    <text evidence="1 3 6">Belongs to the aldehyde dehydrogenase family.</text>
</comment>
<dbReference type="InterPro" id="IPR016162">
    <property type="entry name" value="Ald_DH_N"/>
</dbReference>
<evidence type="ECO:0000256" key="5">
    <source>
        <dbReference type="PROSITE-ProRule" id="PRU10007"/>
    </source>
</evidence>